<reference evidence="5" key="2">
    <citation type="journal article" date="2019" name="Int. J. Syst. Evol. Microbiol.">
        <title>The Global Catalogue of Microorganisms (GCM) 10K type strain sequencing project: providing services to taxonomists for standard genome sequencing and annotation.</title>
        <authorList>
            <consortium name="The Broad Institute Genomics Platform"/>
            <consortium name="The Broad Institute Genome Sequencing Center for Infectious Disease"/>
            <person name="Wu L."/>
            <person name="Ma J."/>
        </authorList>
    </citation>
    <scope>NUCLEOTIDE SEQUENCE [LARGE SCALE GENOMIC DNA]</scope>
    <source>
        <strain evidence="5">JCM 10667</strain>
    </source>
</reference>
<evidence type="ECO:0000259" key="1">
    <source>
        <dbReference type="Pfam" id="PF18678"/>
    </source>
</evidence>
<dbReference type="EMBL" id="BAAAHD010000013">
    <property type="protein sequence ID" value="GAA0553768.1"/>
    <property type="molecule type" value="Genomic_DNA"/>
</dbReference>
<sequence length="187" mass="19792">MGMTSLRPGLAVSLAAALGEDPGGVFAAIGAGSGTVAPDDECIRFEELGYSVSERSYRESEPAVGDVATAGGEFFDSEGNVIARDSGRMQIVHHDPATEHWVAFTRVSYEFEDGGTARSMGFVDLNDQLTGSRVEIYIVGTGGRYLGKVGTLSWVIESTMSAKARMVLCARPLEKCCDTGFSSISFG</sequence>
<dbReference type="GO" id="GO:0016853">
    <property type="term" value="F:isomerase activity"/>
    <property type="evidence" value="ECO:0007669"/>
    <property type="project" value="InterPro"/>
</dbReference>
<dbReference type="Proteomes" id="UP000549343">
    <property type="component" value="Unassembled WGS sequence"/>
</dbReference>
<dbReference type="EMBL" id="JACHMV010000001">
    <property type="protein sequence ID" value="MBB4775886.1"/>
    <property type="molecule type" value="Genomic_DNA"/>
</dbReference>
<proteinExistence type="predicted"/>
<dbReference type="AlphaFoldDB" id="A0A7W7IEZ4"/>
<organism evidence="3 4">
    <name type="scientific">Actinomadura livida</name>
    <dbReference type="NCBI Taxonomy" id="79909"/>
    <lineage>
        <taxon>Bacteria</taxon>
        <taxon>Bacillati</taxon>
        <taxon>Actinomycetota</taxon>
        <taxon>Actinomycetes</taxon>
        <taxon>Streptosporangiales</taxon>
        <taxon>Thermomonosporaceae</taxon>
        <taxon>Actinomadura</taxon>
    </lineage>
</organism>
<dbReference type="Pfam" id="PF18678">
    <property type="entry name" value="AOC_like"/>
    <property type="match status" value="1"/>
</dbReference>
<reference evidence="2" key="4">
    <citation type="submission" date="2023-12" db="EMBL/GenBank/DDBJ databases">
        <authorList>
            <person name="Sun Q."/>
            <person name="Inoue M."/>
        </authorList>
    </citation>
    <scope>NUCLEOTIDE SEQUENCE</scope>
    <source>
        <strain evidence="2">JCM 10667</strain>
    </source>
</reference>
<name>A0A7W7IEZ4_9ACTN</name>
<dbReference type="RefSeq" id="WP_184885427.1">
    <property type="nucleotide sequence ID" value="NZ_BAAAHD010000013.1"/>
</dbReference>
<reference evidence="3 4" key="3">
    <citation type="submission" date="2020-08" db="EMBL/GenBank/DDBJ databases">
        <title>Sequencing the genomes of 1000 actinobacteria strains.</title>
        <authorList>
            <person name="Klenk H.-P."/>
        </authorList>
    </citation>
    <scope>NUCLEOTIDE SEQUENCE [LARGE SCALE GENOMIC DNA]</scope>
    <source>
        <strain evidence="3 4">DSM 44772</strain>
    </source>
</reference>
<protein>
    <recommendedName>
        <fullName evidence="1">Allene oxide cyclase barrel-like domain-containing protein</fullName>
    </recommendedName>
</protein>
<evidence type="ECO:0000313" key="3">
    <source>
        <dbReference type="EMBL" id="MBB4775886.1"/>
    </source>
</evidence>
<feature type="domain" description="Allene oxide cyclase barrel-like" evidence="1">
    <location>
        <begin position="49"/>
        <end position="158"/>
    </location>
</feature>
<dbReference type="InterPro" id="IPR041013">
    <property type="entry name" value="AOC-like"/>
</dbReference>
<evidence type="ECO:0000313" key="4">
    <source>
        <dbReference type="Proteomes" id="UP000549343"/>
    </source>
</evidence>
<evidence type="ECO:0000313" key="2">
    <source>
        <dbReference type="EMBL" id="GAA0553768.1"/>
    </source>
</evidence>
<reference evidence="2" key="1">
    <citation type="journal article" date="2014" name="Int. J. Syst. Evol. Microbiol.">
        <title>Complete genome of a new Firmicutes species belonging to the dominant human colonic microbiota ('Ruminococcus bicirculans') reveals two chromosomes and a selective capacity to utilize plant glucans.</title>
        <authorList>
            <consortium name="NISC Comparative Sequencing Program"/>
            <person name="Wegmann U."/>
            <person name="Louis P."/>
            <person name="Goesmann A."/>
            <person name="Henrissat B."/>
            <person name="Duncan S.H."/>
            <person name="Flint H.J."/>
        </authorList>
    </citation>
    <scope>NUCLEOTIDE SEQUENCE</scope>
    <source>
        <strain evidence="2">JCM 10667</strain>
    </source>
</reference>
<dbReference type="Proteomes" id="UP001501427">
    <property type="component" value="Unassembled WGS sequence"/>
</dbReference>
<accession>A0A7W7IEZ4</accession>
<evidence type="ECO:0000313" key="5">
    <source>
        <dbReference type="Proteomes" id="UP001501427"/>
    </source>
</evidence>
<dbReference type="GO" id="GO:0017000">
    <property type="term" value="P:antibiotic biosynthetic process"/>
    <property type="evidence" value="ECO:0007669"/>
    <property type="project" value="InterPro"/>
</dbReference>
<gene>
    <name evidence="3" type="ORF">F4557_004304</name>
    <name evidence="2" type="ORF">GCM10009546_14740</name>
</gene>
<keyword evidence="5" id="KW-1185">Reference proteome</keyword>
<comment type="caution">
    <text evidence="3">The sequence shown here is derived from an EMBL/GenBank/DDBJ whole genome shotgun (WGS) entry which is preliminary data.</text>
</comment>